<evidence type="ECO:0000313" key="3">
    <source>
        <dbReference type="Proteomes" id="UP000569914"/>
    </source>
</evidence>
<sequence length="333" mass="36257">MDLDSYIVRHSPQWDRLTELTERPGRLTGAEADELVDLYQRVSTHLSVVRSTASDAVLEARLSALVARARAVVTGTTTPLWRSIGRFFTTVFPAAVYRARWWWGITAVINVIIATVVAWRVINVPGLGESLLGDEQARQLVEYDFAQYYFENPAFDFFLHVWVNNARVAASCLLLGILIVPVLILLWSNIFNVGAIAGYMIDAGRSDIFWGLLLPHGMLELTVVFVAAGAGLRLGWCWIAPGRRSRAQALAEEGRAAGAIALGLAVWLLISGLLEGFITPSTLPPWARLAIGGLALAAFLTYVFTLGRWAANAGETGDVGGEELIAEVPAEVP</sequence>
<comment type="caution">
    <text evidence="2">The sequence shown here is derived from an EMBL/GenBank/DDBJ whole genome shotgun (WGS) entry which is preliminary data.</text>
</comment>
<dbReference type="InterPro" id="IPR002798">
    <property type="entry name" value="SpoIIM-like"/>
</dbReference>
<evidence type="ECO:0000313" key="2">
    <source>
        <dbReference type="EMBL" id="NYE70616.1"/>
    </source>
</evidence>
<evidence type="ECO:0000256" key="1">
    <source>
        <dbReference type="SAM" id="Phobius"/>
    </source>
</evidence>
<dbReference type="PANTHER" id="PTHR35337:SF1">
    <property type="entry name" value="SLR1478 PROTEIN"/>
    <property type="match status" value="1"/>
</dbReference>
<feature type="transmembrane region" description="Helical" evidence="1">
    <location>
        <begin position="168"/>
        <end position="188"/>
    </location>
</feature>
<keyword evidence="1" id="KW-1133">Transmembrane helix</keyword>
<accession>A0A7Y9I5D4</accession>
<feature type="transmembrane region" description="Helical" evidence="1">
    <location>
        <begin position="101"/>
        <end position="122"/>
    </location>
</feature>
<feature type="transmembrane region" description="Helical" evidence="1">
    <location>
        <begin position="256"/>
        <end position="274"/>
    </location>
</feature>
<dbReference type="AlphaFoldDB" id="A0A7Y9I5D4"/>
<dbReference type="PANTHER" id="PTHR35337">
    <property type="entry name" value="SLR1478 PROTEIN"/>
    <property type="match status" value="1"/>
</dbReference>
<dbReference type="Proteomes" id="UP000569914">
    <property type="component" value="Unassembled WGS sequence"/>
</dbReference>
<organism evidence="2 3">
    <name type="scientific">Microlunatus parietis</name>
    <dbReference type="NCBI Taxonomy" id="682979"/>
    <lineage>
        <taxon>Bacteria</taxon>
        <taxon>Bacillati</taxon>
        <taxon>Actinomycetota</taxon>
        <taxon>Actinomycetes</taxon>
        <taxon>Propionibacteriales</taxon>
        <taxon>Propionibacteriaceae</taxon>
        <taxon>Microlunatus</taxon>
    </lineage>
</organism>
<name>A0A7Y9I5D4_9ACTN</name>
<keyword evidence="3" id="KW-1185">Reference proteome</keyword>
<reference evidence="2 3" key="1">
    <citation type="submission" date="2020-07" db="EMBL/GenBank/DDBJ databases">
        <title>Sequencing the genomes of 1000 actinobacteria strains.</title>
        <authorList>
            <person name="Klenk H.-P."/>
        </authorList>
    </citation>
    <scope>NUCLEOTIDE SEQUENCE [LARGE SCALE GENOMIC DNA]</scope>
    <source>
        <strain evidence="2 3">DSM 22083</strain>
    </source>
</reference>
<gene>
    <name evidence="2" type="ORF">BKA15_001945</name>
</gene>
<protein>
    <submittedName>
        <fullName evidence="2">Putative membrane protein SpoIIM required for sporulation</fullName>
    </submittedName>
</protein>
<dbReference type="Pfam" id="PF01944">
    <property type="entry name" value="SpoIIM"/>
    <property type="match status" value="1"/>
</dbReference>
<feature type="transmembrane region" description="Helical" evidence="1">
    <location>
        <begin position="208"/>
        <end position="235"/>
    </location>
</feature>
<keyword evidence="1" id="KW-0472">Membrane</keyword>
<feature type="transmembrane region" description="Helical" evidence="1">
    <location>
        <begin position="286"/>
        <end position="304"/>
    </location>
</feature>
<proteinExistence type="predicted"/>
<keyword evidence="1" id="KW-0812">Transmembrane</keyword>
<dbReference type="RefSeq" id="WP_179750206.1">
    <property type="nucleotide sequence ID" value="NZ_JACCBU010000001.1"/>
</dbReference>
<dbReference type="EMBL" id="JACCBU010000001">
    <property type="protein sequence ID" value="NYE70616.1"/>
    <property type="molecule type" value="Genomic_DNA"/>
</dbReference>